<evidence type="ECO:0000256" key="1">
    <source>
        <dbReference type="SAM" id="Phobius"/>
    </source>
</evidence>
<keyword evidence="1" id="KW-0812">Transmembrane</keyword>
<reference evidence="2" key="1">
    <citation type="submission" date="2023-03" db="EMBL/GenBank/DDBJ databases">
        <title>Massive genome expansion in bonnet fungi (Mycena s.s.) driven by repeated elements and novel gene families across ecological guilds.</title>
        <authorList>
            <consortium name="Lawrence Berkeley National Laboratory"/>
            <person name="Harder C.B."/>
            <person name="Miyauchi S."/>
            <person name="Viragh M."/>
            <person name="Kuo A."/>
            <person name="Thoen E."/>
            <person name="Andreopoulos B."/>
            <person name="Lu D."/>
            <person name="Skrede I."/>
            <person name="Drula E."/>
            <person name="Henrissat B."/>
            <person name="Morin E."/>
            <person name="Kohler A."/>
            <person name="Barry K."/>
            <person name="LaButti K."/>
            <person name="Morin E."/>
            <person name="Salamov A."/>
            <person name="Lipzen A."/>
            <person name="Mereny Z."/>
            <person name="Hegedus B."/>
            <person name="Baldrian P."/>
            <person name="Stursova M."/>
            <person name="Weitz H."/>
            <person name="Taylor A."/>
            <person name="Grigoriev I.V."/>
            <person name="Nagy L.G."/>
            <person name="Martin F."/>
            <person name="Kauserud H."/>
        </authorList>
    </citation>
    <scope>NUCLEOTIDE SEQUENCE</scope>
    <source>
        <strain evidence="2">9144</strain>
    </source>
</reference>
<proteinExistence type="predicted"/>
<dbReference type="Proteomes" id="UP001219525">
    <property type="component" value="Unassembled WGS sequence"/>
</dbReference>
<feature type="transmembrane region" description="Helical" evidence="1">
    <location>
        <begin position="272"/>
        <end position="293"/>
    </location>
</feature>
<name>A0AAD6Y5Y4_9AGAR</name>
<feature type="transmembrane region" description="Helical" evidence="1">
    <location>
        <begin position="313"/>
        <end position="330"/>
    </location>
</feature>
<keyword evidence="1" id="KW-1133">Transmembrane helix</keyword>
<evidence type="ECO:0000313" key="2">
    <source>
        <dbReference type="EMBL" id="KAJ7203139.1"/>
    </source>
</evidence>
<organism evidence="2 3">
    <name type="scientific">Mycena pura</name>
    <dbReference type="NCBI Taxonomy" id="153505"/>
    <lineage>
        <taxon>Eukaryota</taxon>
        <taxon>Fungi</taxon>
        <taxon>Dikarya</taxon>
        <taxon>Basidiomycota</taxon>
        <taxon>Agaricomycotina</taxon>
        <taxon>Agaricomycetes</taxon>
        <taxon>Agaricomycetidae</taxon>
        <taxon>Agaricales</taxon>
        <taxon>Marasmiineae</taxon>
        <taxon>Mycenaceae</taxon>
        <taxon>Mycena</taxon>
    </lineage>
</organism>
<dbReference type="AlphaFoldDB" id="A0AAD6Y5Y4"/>
<evidence type="ECO:0000313" key="3">
    <source>
        <dbReference type="Proteomes" id="UP001219525"/>
    </source>
</evidence>
<feature type="non-terminal residue" evidence="2">
    <location>
        <position position="431"/>
    </location>
</feature>
<dbReference type="EMBL" id="JARJCW010000052">
    <property type="protein sequence ID" value="KAJ7203139.1"/>
    <property type="molecule type" value="Genomic_DNA"/>
</dbReference>
<accession>A0AAD6Y5Y4</accession>
<gene>
    <name evidence="2" type="ORF">GGX14DRAFT_462136</name>
</gene>
<comment type="caution">
    <text evidence="2">The sequence shown here is derived from an EMBL/GenBank/DDBJ whole genome shotgun (WGS) entry which is preliminary data.</text>
</comment>
<protein>
    <submittedName>
        <fullName evidence="2">Uncharacterized protein</fullName>
    </submittedName>
</protein>
<keyword evidence="3" id="KW-1185">Reference proteome</keyword>
<sequence>MGQLDLGLASDAERARMDIQLEELTNDTISEGSMTIQDFYTWIHSADVSVKSSLITDISWWEEKTGLKHQFVLLRLQHRDTSGETRSFCIKLERAGKAIGRFNTAAIDKATISSGAETSVPVVFEEHRLLFALVSSKNPVLLPPETEGVPAFVDFLDQKWRGPHPTLQDLGRYLKVIVTREPNYSLTASNCFWFSRHVMHIIGLRHYSFPFIAFSIDTRKFVLPRDSENNNYGIDKIEEREWKHHDPSSIGLLFRFLHYEEWRNGILMFRRLMIIFAVSLSCALSAASGYGFYRLFVAPPPGPSHSPSASAGYAAFLAIAGILPLCRIIAPPIIRNSVTLLTHWRIRRATEAVVRTLARDDDPERVRGDFIPPKIPLFRERTGPGRIVSGTLIPTYTMRVSMSPRELPIPWEREQQIYAPKREEYDAELKE</sequence>
<keyword evidence="1" id="KW-0472">Membrane</keyword>